<dbReference type="Proteomes" id="UP000037035">
    <property type="component" value="Unassembled WGS sequence"/>
</dbReference>
<dbReference type="VEuPathDB" id="FungiDB:VP01_15472g1"/>
<evidence type="ECO:0000313" key="1">
    <source>
        <dbReference type="EMBL" id="KNZ60489.1"/>
    </source>
</evidence>
<keyword evidence="2" id="KW-1185">Reference proteome</keyword>
<protein>
    <submittedName>
        <fullName evidence="1">Uncharacterized protein</fullName>
    </submittedName>
</protein>
<reference evidence="1 2" key="1">
    <citation type="submission" date="2015-08" db="EMBL/GenBank/DDBJ databases">
        <title>Next Generation Sequencing and Analysis of the Genome of Puccinia sorghi L Schw, the Causal Agent of Maize Common Rust.</title>
        <authorList>
            <person name="Rochi L."/>
            <person name="Burguener G."/>
            <person name="Darino M."/>
            <person name="Turjanski A."/>
            <person name="Kreff E."/>
            <person name="Dieguez M.J."/>
            <person name="Sacco F."/>
        </authorList>
    </citation>
    <scope>NUCLEOTIDE SEQUENCE [LARGE SCALE GENOMIC DNA]</scope>
    <source>
        <strain evidence="1 2">RO10H11247</strain>
    </source>
</reference>
<sequence>PVEEQMMVTLKRLGCFGNGASVWMLDRFFQISAGTMELYTNHCIVSTLDAKCHCLSRFNQLSAPIKSSSNFSHLISSALLSPCPHDTTVVIPHHLDF</sequence>
<accession>A0A0L6VIE4</accession>
<evidence type="ECO:0000313" key="2">
    <source>
        <dbReference type="Proteomes" id="UP000037035"/>
    </source>
</evidence>
<proteinExistence type="predicted"/>
<name>A0A0L6VIE4_9BASI</name>
<dbReference type="OrthoDB" id="2506658at2759"/>
<dbReference type="EMBL" id="LAVV01006078">
    <property type="protein sequence ID" value="KNZ60489.1"/>
    <property type="molecule type" value="Genomic_DNA"/>
</dbReference>
<organism evidence="1 2">
    <name type="scientific">Puccinia sorghi</name>
    <dbReference type="NCBI Taxonomy" id="27349"/>
    <lineage>
        <taxon>Eukaryota</taxon>
        <taxon>Fungi</taxon>
        <taxon>Dikarya</taxon>
        <taxon>Basidiomycota</taxon>
        <taxon>Pucciniomycotina</taxon>
        <taxon>Pucciniomycetes</taxon>
        <taxon>Pucciniales</taxon>
        <taxon>Pucciniaceae</taxon>
        <taxon>Puccinia</taxon>
    </lineage>
</organism>
<feature type="non-terminal residue" evidence="1">
    <location>
        <position position="1"/>
    </location>
</feature>
<comment type="caution">
    <text evidence="1">The sequence shown here is derived from an EMBL/GenBank/DDBJ whole genome shotgun (WGS) entry which is preliminary data.</text>
</comment>
<gene>
    <name evidence="1" type="ORF">VP01_15472g1</name>
</gene>
<dbReference type="AlphaFoldDB" id="A0A0L6VIE4"/>